<evidence type="ECO:0000256" key="1">
    <source>
        <dbReference type="ARBA" id="ARBA00012528"/>
    </source>
</evidence>
<dbReference type="EMBL" id="BAABBO010000001">
    <property type="protein sequence ID" value="GAA3946597.1"/>
    <property type="molecule type" value="Genomic_DNA"/>
</dbReference>
<keyword evidence="6" id="KW-1185">Reference proteome</keyword>
<dbReference type="RefSeq" id="WP_344802410.1">
    <property type="nucleotide sequence ID" value="NZ_BAABBO010000001.1"/>
</dbReference>
<reference evidence="6" key="1">
    <citation type="journal article" date="2019" name="Int. J. Syst. Evol. Microbiol.">
        <title>The Global Catalogue of Microorganisms (GCM) 10K type strain sequencing project: providing services to taxonomists for standard genome sequencing and annotation.</title>
        <authorList>
            <consortium name="The Broad Institute Genomics Platform"/>
            <consortium name="The Broad Institute Genome Sequencing Center for Infectious Disease"/>
            <person name="Wu L."/>
            <person name="Ma J."/>
        </authorList>
    </citation>
    <scope>NUCLEOTIDE SEQUENCE [LARGE SCALE GENOMIC DNA]</scope>
    <source>
        <strain evidence="6">JCM 17555</strain>
    </source>
</reference>
<feature type="transmembrane region" description="Helical" evidence="3">
    <location>
        <begin position="57"/>
        <end position="75"/>
    </location>
</feature>
<dbReference type="PANTHER" id="PTHR45138">
    <property type="entry name" value="REGULATORY COMPONENTS OF SENSORY TRANSDUCTION SYSTEM"/>
    <property type="match status" value="1"/>
</dbReference>
<sequence length="356" mass="39969">MSVVSYTLTLCIVTFAWSQALVPSRILFEFIGFMVGFNVVFFWLIHSDLNLRFRDPSMTAVQMIVSLIPALWVVYALDDGQARAVFLLVGIVPALYGILALNTRQFLFVGVFYLLFYGITMLMLWYDGSTLLNPPLEVMQFIALALVTTQIAVIGGYINSLRGQLRKRNGELRVATTELAEALEKIGELASRDSLTGVFNRRHLLDVLSKEANRRKRSTGPFSLCIMDVDWFKKVNDEYGHKAGDDVLKEVALATSRDLRGIDCFGRYGGEEFLLILPQTPLEGARVKAERVRQSIENLRFPEIGPDFRITVSIGLAEHRDTEDVDATIHRADMALYQAKHDGRNRTVGEDSLPAA</sequence>
<dbReference type="EC" id="2.7.7.65" evidence="1"/>
<feature type="transmembrane region" description="Helical" evidence="3">
    <location>
        <begin position="138"/>
        <end position="158"/>
    </location>
</feature>
<feature type="domain" description="GGDEF" evidence="4">
    <location>
        <begin position="220"/>
        <end position="352"/>
    </location>
</feature>
<dbReference type="SMART" id="SM00267">
    <property type="entry name" value="GGDEF"/>
    <property type="match status" value="1"/>
</dbReference>
<comment type="catalytic activity">
    <reaction evidence="2">
        <text>2 GTP = 3',3'-c-di-GMP + 2 diphosphate</text>
        <dbReference type="Rhea" id="RHEA:24898"/>
        <dbReference type="ChEBI" id="CHEBI:33019"/>
        <dbReference type="ChEBI" id="CHEBI:37565"/>
        <dbReference type="ChEBI" id="CHEBI:58805"/>
        <dbReference type="EC" id="2.7.7.65"/>
    </reaction>
</comment>
<dbReference type="InterPro" id="IPR043128">
    <property type="entry name" value="Rev_trsase/Diguanyl_cyclase"/>
</dbReference>
<keyword evidence="3" id="KW-0812">Transmembrane</keyword>
<dbReference type="Pfam" id="PF00990">
    <property type="entry name" value="GGDEF"/>
    <property type="match status" value="1"/>
</dbReference>
<feature type="transmembrane region" description="Helical" evidence="3">
    <location>
        <begin position="106"/>
        <end position="126"/>
    </location>
</feature>
<name>A0ABP7NGI7_9GAMM</name>
<evidence type="ECO:0000256" key="2">
    <source>
        <dbReference type="ARBA" id="ARBA00034247"/>
    </source>
</evidence>
<gene>
    <name evidence="5" type="ORF">GCM10022278_02190</name>
</gene>
<evidence type="ECO:0000256" key="3">
    <source>
        <dbReference type="SAM" id="Phobius"/>
    </source>
</evidence>
<dbReference type="CDD" id="cd01949">
    <property type="entry name" value="GGDEF"/>
    <property type="match status" value="1"/>
</dbReference>
<evidence type="ECO:0000313" key="5">
    <source>
        <dbReference type="EMBL" id="GAA3946597.1"/>
    </source>
</evidence>
<dbReference type="Proteomes" id="UP001501337">
    <property type="component" value="Unassembled WGS sequence"/>
</dbReference>
<dbReference type="SUPFAM" id="SSF55073">
    <property type="entry name" value="Nucleotide cyclase"/>
    <property type="match status" value="1"/>
</dbReference>
<keyword evidence="3" id="KW-0472">Membrane</keyword>
<dbReference type="InterPro" id="IPR050469">
    <property type="entry name" value="Diguanylate_Cyclase"/>
</dbReference>
<dbReference type="PANTHER" id="PTHR45138:SF9">
    <property type="entry name" value="DIGUANYLATE CYCLASE DGCM-RELATED"/>
    <property type="match status" value="1"/>
</dbReference>
<proteinExistence type="predicted"/>
<dbReference type="InterPro" id="IPR000160">
    <property type="entry name" value="GGDEF_dom"/>
</dbReference>
<keyword evidence="3" id="KW-1133">Transmembrane helix</keyword>
<protein>
    <recommendedName>
        <fullName evidence="1">diguanylate cyclase</fullName>
        <ecNumber evidence="1">2.7.7.65</ecNumber>
    </recommendedName>
</protein>
<dbReference type="InterPro" id="IPR029787">
    <property type="entry name" value="Nucleotide_cyclase"/>
</dbReference>
<feature type="transmembrane region" description="Helical" evidence="3">
    <location>
        <begin position="81"/>
        <end position="99"/>
    </location>
</feature>
<dbReference type="PROSITE" id="PS50887">
    <property type="entry name" value="GGDEF"/>
    <property type="match status" value="1"/>
</dbReference>
<evidence type="ECO:0000313" key="6">
    <source>
        <dbReference type="Proteomes" id="UP001501337"/>
    </source>
</evidence>
<organism evidence="5 6">
    <name type="scientific">Allohahella marinimesophila</name>
    <dbReference type="NCBI Taxonomy" id="1054972"/>
    <lineage>
        <taxon>Bacteria</taxon>
        <taxon>Pseudomonadati</taxon>
        <taxon>Pseudomonadota</taxon>
        <taxon>Gammaproteobacteria</taxon>
        <taxon>Oceanospirillales</taxon>
        <taxon>Hahellaceae</taxon>
        <taxon>Allohahella</taxon>
    </lineage>
</organism>
<dbReference type="NCBIfam" id="TIGR00254">
    <property type="entry name" value="GGDEF"/>
    <property type="match status" value="1"/>
</dbReference>
<dbReference type="Gene3D" id="3.30.70.270">
    <property type="match status" value="1"/>
</dbReference>
<accession>A0ABP7NGI7</accession>
<evidence type="ECO:0000259" key="4">
    <source>
        <dbReference type="PROSITE" id="PS50887"/>
    </source>
</evidence>
<feature type="transmembrane region" description="Helical" evidence="3">
    <location>
        <begin position="26"/>
        <end position="45"/>
    </location>
</feature>
<comment type="caution">
    <text evidence="5">The sequence shown here is derived from an EMBL/GenBank/DDBJ whole genome shotgun (WGS) entry which is preliminary data.</text>
</comment>